<proteinExistence type="predicted"/>
<keyword evidence="2" id="KW-1185">Reference proteome</keyword>
<gene>
    <name evidence="1" type="ORF">ACG02S_20095</name>
</gene>
<accession>A0ABW7ES08</accession>
<evidence type="ECO:0000313" key="1">
    <source>
        <dbReference type="EMBL" id="MFG6416200.1"/>
    </source>
</evidence>
<dbReference type="Gene3D" id="3.30.1150.10">
    <property type="match status" value="1"/>
</dbReference>
<comment type="caution">
    <text evidence="1">The sequence shown here is derived from an EMBL/GenBank/DDBJ whole genome shotgun (WGS) entry which is preliminary data.</text>
</comment>
<reference evidence="1 2" key="1">
    <citation type="submission" date="2024-09" db="EMBL/GenBank/DDBJ databases">
        <title>Novel species of the genus Pelomonas and Roseateles isolated from streams.</title>
        <authorList>
            <person name="Lu H."/>
        </authorList>
    </citation>
    <scope>NUCLEOTIDE SEQUENCE [LARGE SCALE GENOMIC DNA]</scope>
    <source>
        <strain evidence="1 2">DC23W</strain>
    </source>
</reference>
<evidence type="ECO:0008006" key="3">
    <source>
        <dbReference type="Google" id="ProtNLM"/>
    </source>
</evidence>
<organism evidence="1 2">
    <name type="scientific">Pelomonas dachongensis</name>
    <dbReference type="NCBI Taxonomy" id="3299029"/>
    <lineage>
        <taxon>Bacteria</taxon>
        <taxon>Pseudomonadati</taxon>
        <taxon>Pseudomonadota</taxon>
        <taxon>Betaproteobacteria</taxon>
        <taxon>Burkholderiales</taxon>
        <taxon>Sphaerotilaceae</taxon>
        <taxon>Roseateles</taxon>
    </lineage>
</organism>
<name>A0ABW7ES08_9BURK</name>
<sequence>MAHVGLIGIWSDTVLSWQRERLQAPHIQAPQPVVVRQLDLPEPSSALEGVIAEARPTSPSEAASAPSRASSEPLALDSWVTAPVAASVYVPRGLLSTAPVPRGAVPLLWPQNWHLKASYTAVLKLYLDEEGTVERVELDGDARLPDPLFEAARDAFMAVGFTPGQLNGKPVKCWTRVEVSFDHETRMSGH</sequence>
<dbReference type="RefSeq" id="WP_394472266.1">
    <property type="nucleotide sequence ID" value="NZ_JBIGHY010000008.1"/>
</dbReference>
<dbReference type="EMBL" id="JBIGHY010000008">
    <property type="protein sequence ID" value="MFG6416200.1"/>
    <property type="molecule type" value="Genomic_DNA"/>
</dbReference>
<evidence type="ECO:0000313" key="2">
    <source>
        <dbReference type="Proteomes" id="UP001606300"/>
    </source>
</evidence>
<dbReference type="Proteomes" id="UP001606300">
    <property type="component" value="Unassembled WGS sequence"/>
</dbReference>
<protein>
    <recommendedName>
        <fullName evidence="3">TonB C-terminal domain-containing protein</fullName>
    </recommendedName>
</protein>
<dbReference type="SUPFAM" id="SSF74653">
    <property type="entry name" value="TolA/TonB C-terminal domain"/>
    <property type="match status" value="1"/>
</dbReference>